<dbReference type="NCBIfam" id="NF009154">
    <property type="entry name" value="PRK12497.3-3"/>
    <property type="match status" value="1"/>
</dbReference>
<evidence type="ECO:0000313" key="3">
    <source>
        <dbReference type="EMBL" id="HHS02751.1"/>
    </source>
</evidence>
<gene>
    <name evidence="3" type="ORF">ENL71_09830</name>
</gene>
<protein>
    <recommendedName>
        <fullName evidence="2">UPF0102 protein ENL71_09830</fullName>
    </recommendedName>
</protein>
<dbReference type="Gene3D" id="3.40.1350.10">
    <property type="match status" value="1"/>
</dbReference>
<sequence>MNLKQIGRFGEDLTVDFLKKQGYEILRTNFRCRLGEIDIIAKEGNTIVFVEVKTRKSLKFGLPSESVNFKKQLHIKRVAEYFIAYHLLQDKYLYRFDVVEIFIDGKNDVTKINLIKDAF</sequence>
<comment type="similarity">
    <text evidence="1 2">Belongs to the UPF0102 family.</text>
</comment>
<reference evidence="3" key="1">
    <citation type="journal article" date="2020" name="mSystems">
        <title>Genome- and Community-Level Interaction Insights into Carbon Utilization and Element Cycling Functions of Hydrothermarchaeota in Hydrothermal Sediment.</title>
        <authorList>
            <person name="Zhou Z."/>
            <person name="Liu Y."/>
            <person name="Xu W."/>
            <person name="Pan J."/>
            <person name="Luo Z.H."/>
            <person name="Li M."/>
        </authorList>
    </citation>
    <scope>NUCLEOTIDE SEQUENCE [LARGE SCALE GENOMIC DNA]</scope>
    <source>
        <strain evidence="3">SpSt-102</strain>
    </source>
</reference>
<dbReference type="AlphaFoldDB" id="A0A7C5Z1Q8"/>
<dbReference type="InterPro" id="IPR011335">
    <property type="entry name" value="Restrct_endonuc-II-like"/>
</dbReference>
<accession>A0A7C5Z1Q8</accession>
<proteinExistence type="inferred from homology"/>
<dbReference type="HAMAP" id="MF_00048">
    <property type="entry name" value="UPF0102"/>
    <property type="match status" value="1"/>
</dbReference>
<dbReference type="CDD" id="cd20736">
    <property type="entry name" value="PoNe_Nuclease"/>
    <property type="match status" value="1"/>
</dbReference>
<dbReference type="NCBIfam" id="TIGR00252">
    <property type="entry name" value="YraN family protein"/>
    <property type="match status" value="1"/>
</dbReference>
<dbReference type="Pfam" id="PF02021">
    <property type="entry name" value="UPF0102"/>
    <property type="match status" value="1"/>
</dbReference>
<evidence type="ECO:0000256" key="1">
    <source>
        <dbReference type="ARBA" id="ARBA00006738"/>
    </source>
</evidence>
<dbReference type="PANTHER" id="PTHR34039">
    <property type="entry name" value="UPF0102 PROTEIN YRAN"/>
    <property type="match status" value="1"/>
</dbReference>
<comment type="caution">
    <text evidence="3">The sequence shown here is derived from an EMBL/GenBank/DDBJ whole genome shotgun (WGS) entry which is preliminary data.</text>
</comment>
<dbReference type="SUPFAM" id="SSF52980">
    <property type="entry name" value="Restriction endonuclease-like"/>
    <property type="match status" value="1"/>
</dbReference>
<evidence type="ECO:0000256" key="2">
    <source>
        <dbReference type="HAMAP-Rule" id="MF_00048"/>
    </source>
</evidence>
<dbReference type="NCBIfam" id="NF009150">
    <property type="entry name" value="PRK12497.1-3"/>
    <property type="match status" value="1"/>
</dbReference>
<name>A0A7C5Z1Q8_9FIRM</name>
<dbReference type="EMBL" id="DRUZ01000113">
    <property type="protein sequence ID" value="HHS02751.1"/>
    <property type="molecule type" value="Genomic_DNA"/>
</dbReference>
<dbReference type="GO" id="GO:0003676">
    <property type="term" value="F:nucleic acid binding"/>
    <property type="evidence" value="ECO:0007669"/>
    <property type="project" value="InterPro"/>
</dbReference>
<dbReference type="InterPro" id="IPR011856">
    <property type="entry name" value="tRNA_endonuc-like_dom_sf"/>
</dbReference>
<organism evidence="3">
    <name type="scientific">Caldicellulosiruptor owensensis</name>
    <dbReference type="NCBI Taxonomy" id="55205"/>
    <lineage>
        <taxon>Bacteria</taxon>
        <taxon>Bacillati</taxon>
        <taxon>Bacillota</taxon>
        <taxon>Bacillota incertae sedis</taxon>
        <taxon>Caldicellulosiruptorales</taxon>
        <taxon>Caldicellulosiruptoraceae</taxon>
        <taxon>Caldicellulosiruptor</taxon>
    </lineage>
</organism>
<dbReference type="PANTHER" id="PTHR34039:SF1">
    <property type="entry name" value="UPF0102 PROTEIN YRAN"/>
    <property type="match status" value="1"/>
</dbReference>
<dbReference type="InterPro" id="IPR003509">
    <property type="entry name" value="UPF0102_YraN-like"/>
</dbReference>